<dbReference type="Proteomes" id="UP001153148">
    <property type="component" value="Unassembled WGS sequence"/>
</dbReference>
<evidence type="ECO:0000313" key="2">
    <source>
        <dbReference type="Proteomes" id="UP001153148"/>
    </source>
</evidence>
<evidence type="ECO:0000313" key="1">
    <source>
        <dbReference type="EMBL" id="CAG2065571.1"/>
    </source>
</evidence>
<gene>
    <name evidence="1" type="ORF">TPAB3V08_LOCUS12515</name>
</gene>
<reference evidence="1" key="1">
    <citation type="submission" date="2021-03" db="EMBL/GenBank/DDBJ databases">
        <authorList>
            <person name="Tran Van P."/>
        </authorList>
    </citation>
    <scope>NUCLEOTIDE SEQUENCE</scope>
</reference>
<sequence length="334" mass="36549">VPKDQPIITGVRLRYKLGETLQGNCSSSWSKPAAKLSWFINGEPVRDPGLCHTVTTGSALLLGTTRKYNGGYLNFGFTYAGPENCLIPECVVCGEKLGSDHFTGKDNNCFSRLLSSGVKQAKSMEKRKTIAEKAKLISYKVAEIVALNMQPHTIAENLILTACKQIVKSIFFSRYAAEKEVSIVPFANVTIYRRIDVMSSDIVKNITENLSDGRIFTLKLDESTDISQKYLVLTHIRFVDNGAPTTTERFKGLIARLKQESLNVGSIHCLIHRESLVVKTLPAKLKSVSDTVIKMVNYTRVSRGIKRVGECPGNISSGGTEGSLGNVSRGGEVG</sequence>
<feature type="non-terminal residue" evidence="1">
    <location>
        <position position="334"/>
    </location>
</feature>
<name>A0ABN7PCQ9_TIMPD</name>
<protein>
    <submittedName>
        <fullName evidence="1">Uncharacterized protein</fullName>
    </submittedName>
</protein>
<feature type="non-terminal residue" evidence="1">
    <location>
        <position position="1"/>
    </location>
</feature>
<keyword evidence="2" id="KW-1185">Reference proteome</keyword>
<dbReference type="EMBL" id="CAJPIN010044533">
    <property type="protein sequence ID" value="CAG2065571.1"/>
    <property type="molecule type" value="Genomic_DNA"/>
</dbReference>
<proteinExistence type="predicted"/>
<accession>A0ABN7PCQ9</accession>
<dbReference type="PANTHER" id="PTHR45913">
    <property type="entry name" value="EPM2A-INTERACTING PROTEIN 1"/>
    <property type="match status" value="1"/>
</dbReference>
<organism evidence="1 2">
    <name type="scientific">Timema podura</name>
    <name type="common">Walking stick</name>
    <dbReference type="NCBI Taxonomy" id="61482"/>
    <lineage>
        <taxon>Eukaryota</taxon>
        <taxon>Metazoa</taxon>
        <taxon>Ecdysozoa</taxon>
        <taxon>Arthropoda</taxon>
        <taxon>Hexapoda</taxon>
        <taxon>Insecta</taxon>
        <taxon>Pterygota</taxon>
        <taxon>Neoptera</taxon>
        <taxon>Polyneoptera</taxon>
        <taxon>Phasmatodea</taxon>
        <taxon>Timematodea</taxon>
        <taxon>Timematoidea</taxon>
        <taxon>Timematidae</taxon>
        <taxon>Timema</taxon>
    </lineage>
</organism>
<dbReference type="PANTHER" id="PTHR45913:SF19">
    <property type="entry name" value="LOW QUALITY PROTEIN: ZINC FINGER BED DOMAIN-CONTAINING PROTEIN 5-LIKE"/>
    <property type="match status" value="1"/>
</dbReference>
<comment type="caution">
    <text evidence="1">The sequence shown here is derived from an EMBL/GenBank/DDBJ whole genome shotgun (WGS) entry which is preliminary data.</text>
</comment>